<keyword evidence="1" id="KW-0677">Repeat</keyword>
<keyword evidence="7" id="KW-1185">Reference proteome</keyword>
<dbReference type="Gene3D" id="3.30.70.330">
    <property type="match status" value="2"/>
</dbReference>
<dbReference type="Proteomes" id="UP001412239">
    <property type="component" value="Unassembled WGS sequence"/>
</dbReference>
<evidence type="ECO:0000256" key="4">
    <source>
        <dbReference type="SAM" id="MobiDB-lite"/>
    </source>
</evidence>
<sequence length="725" mass="80669">MSQNSAIPVTPRRSHIKRSPRSLSANLGANRPESSSEDEVDLPSTPQTAGLPGGALSLRRRGKTMSSLEDGDDPLPSFLHSVPLNLGGESNRQFSRVLFNQSREVEIKDSESDNDTEFFAPHEDNPITLLPEANLQITQANIDFETLEAGIERGPEDLAARGLPSACVFVANLAATQSDEELMKSLQAHFSKFGRLHVKIRRDSKGNPYSFCQFETDEVARKAIREGRARIIDSSGRPIRCEPAKVNRTLVLGKSDSSIFHGHEVVDMLHGFGPLESVEFTNGSTTMPLFGLTSGNKCYVRFQFRQDAVDSFQSLRLNSHWVSDWTSNFSAQNMSMALRCDQHTEIDAFSIFVGKLNPQITDNELRARFSAHGKIIDCNLVKRQAKQGTASESSDICSLLTRFGLGINTFAFIRYETEKMADTAIAAEQREIHYKPQTIGIPAGHRYKRETSLTTEAITEPEVPNKIPQYPLVQQYQFQGVSLAPTLHYSNSIHMDQMDPERHFSIASPVIPVIPQFHVMNYHNHYGSHVMASRHPGNFPVAPHPYPPNSPTGYPFPPYTPYVPQYHNPGQGYNFPNQELPDADEMHGNWGAVRQQRISAGHPSVISEAVSPRTKAGTLKLENLTDANFNEASNPQPFLSNEYPTQQPTPVQSHYEFYSGSFPQPQFPSGYPFAPATPALADIPRDSVMSIGYDPATLQYVGPRYPPYASSLHQQQYPPSREGTN</sequence>
<dbReference type="AlphaFoldDB" id="A0A292Q7D4"/>
<evidence type="ECO:0000259" key="5">
    <source>
        <dbReference type="PROSITE" id="PS50102"/>
    </source>
</evidence>
<gene>
    <name evidence="6" type="ORF">GSTUAT00000189001</name>
</gene>
<dbReference type="PANTHER" id="PTHR24012">
    <property type="entry name" value="RNA BINDING PROTEIN"/>
    <property type="match status" value="1"/>
</dbReference>
<evidence type="ECO:0000313" key="6">
    <source>
        <dbReference type="EMBL" id="CUS15696.1"/>
    </source>
</evidence>
<dbReference type="PROSITE" id="PS50102">
    <property type="entry name" value="RRM"/>
    <property type="match status" value="2"/>
</dbReference>
<evidence type="ECO:0000256" key="2">
    <source>
        <dbReference type="ARBA" id="ARBA00022884"/>
    </source>
</evidence>
<accession>A0A292Q7D4</accession>
<organism evidence="6 7">
    <name type="scientific">Tuber aestivum</name>
    <name type="common">summer truffle</name>
    <dbReference type="NCBI Taxonomy" id="59557"/>
    <lineage>
        <taxon>Eukaryota</taxon>
        <taxon>Fungi</taxon>
        <taxon>Dikarya</taxon>
        <taxon>Ascomycota</taxon>
        <taxon>Pezizomycotina</taxon>
        <taxon>Pezizomycetes</taxon>
        <taxon>Pezizales</taxon>
        <taxon>Tuberaceae</taxon>
        <taxon>Tuber</taxon>
    </lineage>
</organism>
<name>A0A292Q7D4_9PEZI</name>
<evidence type="ECO:0000313" key="7">
    <source>
        <dbReference type="Proteomes" id="UP001412239"/>
    </source>
</evidence>
<dbReference type="InterPro" id="IPR012677">
    <property type="entry name" value="Nucleotide-bd_a/b_plait_sf"/>
</dbReference>
<keyword evidence="2 3" id="KW-0694">RNA-binding</keyword>
<dbReference type="SMART" id="SM00360">
    <property type="entry name" value="RRM"/>
    <property type="match status" value="2"/>
</dbReference>
<dbReference type="InterPro" id="IPR035979">
    <property type="entry name" value="RBD_domain_sf"/>
</dbReference>
<dbReference type="InterPro" id="IPR000504">
    <property type="entry name" value="RRM_dom"/>
</dbReference>
<proteinExistence type="predicted"/>
<feature type="domain" description="RRM" evidence="5">
    <location>
        <begin position="166"/>
        <end position="246"/>
    </location>
</feature>
<protein>
    <recommendedName>
        <fullName evidence="5">RRM domain-containing protein</fullName>
    </recommendedName>
</protein>
<dbReference type="Pfam" id="PF00076">
    <property type="entry name" value="RRM_1"/>
    <property type="match status" value="2"/>
</dbReference>
<dbReference type="SUPFAM" id="SSF54928">
    <property type="entry name" value="RNA-binding domain, RBD"/>
    <property type="match status" value="2"/>
</dbReference>
<evidence type="ECO:0000256" key="3">
    <source>
        <dbReference type="PROSITE-ProRule" id="PRU00176"/>
    </source>
</evidence>
<feature type="domain" description="RRM" evidence="5">
    <location>
        <begin position="349"/>
        <end position="446"/>
    </location>
</feature>
<feature type="region of interest" description="Disordered" evidence="4">
    <location>
        <begin position="1"/>
        <end position="76"/>
    </location>
</feature>
<reference evidence="6" key="1">
    <citation type="submission" date="2015-10" db="EMBL/GenBank/DDBJ databases">
        <authorList>
            <person name="Regsiter A."/>
            <person name="william w."/>
        </authorList>
    </citation>
    <scope>NUCLEOTIDE SEQUENCE</scope>
    <source>
        <strain evidence="6">Montdore</strain>
    </source>
</reference>
<evidence type="ECO:0000256" key="1">
    <source>
        <dbReference type="ARBA" id="ARBA00022737"/>
    </source>
</evidence>
<dbReference type="GO" id="GO:0003723">
    <property type="term" value="F:RNA binding"/>
    <property type="evidence" value="ECO:0007669"/>
    <property type="project" value="UniProtKB-UniRule"/>
</dbReference>
<dbReference type="EMBL" id="LN890944">
    <property type="protein sequence ID" value="CUS15696.1"/>
    <property type="molecule type" value="Genomic_DNA"/>
</dbReference>